<keyword evidence="3" id="KW-1185">Reference proteome</keyword>
<dbReference type="EMBL" id="KN831972">
    <property type="protein sequence ID" value="KIO04321.1"/>
    <property type="molecule type" value="Genomic_DNA"/>
</dbReference>
<accession>A0A0C3P990</accession>
<proteinExistence type="predicted"/>
<reference evidence="2 3" key="1">
    <citation type="submission" date="2014-04" db="EMBL/GenBank/DDBJ databases">
        <authorList>
            <consortium name="DOE Joint Genome Institute"/>
            <person name="Kuo A."/>
            <person name="Kohler A."/>
            <person name="Costa M.D."/>
            <person name="Nagy L.G."/>
            <person name="Floudas D."/>
            <person name="Copeland A."/>
            <person name="Barry K.W."/>
            <person name="Cichocki N."/>
            <person name="Veneault-Fourrey C."/>
            <person name="LaButti K."/>
            <person name="Lindquist E.A."/>
            <person name="Lipzen A."/>
            <person name="Lundell T."/>
            <person name="Morin E."/>
            <person name="Murat C."/>
            <person name="Sun H."/>
            <person name="Tunlid A."/>
            <person name="Henrissat B."/>
            <person name="Grigoriev I.V."/>
            <person name="Hibbett D.S."/>
            <person name="Martin F."/>
            <person name="Nordberg H.P."/>
            <person name="Cantor M.N."/>
            <person name="Hua S.X."/>
        </authorList>
    </citation>
    <scope>NUCLEOTIDE SEQUENCE [LARGE SCALE GENOMIC DNA]</scope>
    <source>
        <strain evidence="2 3">Marx 270</strain>
    </source>
</reference>
<evidence type="ECO:0000313" key="3">
    <source>
        <dbReference type="Proteomes" id="UP000054217"/>
    </source>
</evidence>
<evidence type="ECO:0000256" key="1">
    <source>
        <dbReference type="SAM" id="MobiDB-lite"/>
    </source>
</evidence>
<reference evidence="3" key="2">
    <citation type="submission" date="2015-01" db="EMBL/GenBank/DDBJ databases">
        <title>Evolutionary Origins and Diversification of the Mycorrhizal Mutualists.</title>
        <authorList>
            <consortium name="DOE Joint Genome Institute"/>
            <consortium name="Mycorrhizal Genomics Consortium"/>
            <person name="Kohler A."/>
            <person name="Kuo A."/>
            <person name="Nagy L.G."/>
            <person name="Floudas D."/>
            <person name="Copeland A."/>
            <person name="Barry K.W."/>
            <person name="Cichocki N."/>
            <person name="Veneault-Fourrey C."/>
            <person name="LaButti K."/>
            <person name="Lindquist E.A."/>
            <person name="Lipzen A."/>
            <person name="Lundell T."/>
            <person name="Morin E."/>
            <person name="Murat C."/>
            <person name="Riley R."/>
            <person name="Ohm R."/>
            <person name="Sun H."/>
            <person name="Tunlid A."/>
            <person name="Henrissat B."/>
            <person name="Grigoriev I.V."/>
            <person name="Hibbett D.S."/>
            <person name="Martin F."/>
        </authorList>
    </citation>
    <scope>NUCLEOTIDE SEQUENCE [LARGE SCALE GENOMIC DNA]</scope>
    <source>
        <strain evidence="3">Marx 270</strain>
    </source>
</reference>
<sequence length="86" mass="8969">MSMPSTSALISNSSNDDITSKSEGKKQSRSNTALNSSPESHCTCASAQSNSFTPSRKAHVNPSSSKTPAALKSLHPINEGLADSMM</sequence>
<feature type="compositionally biased region" description="Polar residues" evidence="1">
    <location>
        <begin position="1"/>
        <end position="17"/>
    </location>
</feature>
<name>A0A0C3P990_PISTI</name>
<feature type="region of interest" description="Disordered" evidence="1">
    <location>
        <begin position="1"/>
        <end position="86"/>
    </location>
</feature>
<dbReference type="InParanoid" id="A0A0C3P990"/>
<organism evidence="2 3">
    <name type="scientific">Pisolithus tinctorius Marx 270</name>
    <dbReference type="NCBI Taxonomy" id="870435"/>
    <lineage>
        <taxon>Eukaryota</taxon>
        <taxon>Fungi</taxon>
        <taxon>Dikarya</taxon>
        <taxon>Basidiomycota</taxon>
        <taxon>Agaricomycotina</taxon>
        <taxon>Agaricomycetes</taxon>
        <taxon>Agaricomycetidae</taxon>
        <taxon>Boletales</taxon>
        <taxon>Sclerodermatineae</taxon>
        <taxon>Pisolithaceae</taxon>
        <taxon>Pisolithus</taxon>
    </lineage>
</organism>
<feature type="compositionally biased region" description="Polar residues" evidence="1">
    <location>
        <begin position="29"/>
        <end position="54"/>
    </location>
</feature>
<gene>
    <name evidence="2" type="ORF">M404DRAFT_26513</name>
</gene>
<protein>
    <submittedName>
        <fullName evidence="2">Uncharacterized protein</fullName>
    </submittedName>
</protein>
<dbReference type="Proteomes" id="UP000054217">
    <property type="component" value="Unassembled WGS sequence"/>
</dbReference>
<dbReference type="AlphaFoldDB" id="A0A0C3P990"/>
<evidence type="ECO:0000313" key="2">
    <source>
        <dbReference type="EMBL" id="KIO04321.1"/>
    </source>
</evidence>
<dbReference type="HOGENOM" id="CLU_2498758_0_0_1"/>